<organism evidence="3 4">
    <name type="scientific">Aquiflexum balticum DSM 16537</name>
    <dbReference type="NCBI Taxonomy" id="758820"/>
    <lineage>
        <taxon>Bacteria</taxon>
        <taxon>Pseudomonadati</taxon>
        <taxon>Bacteroidota</taxon>
        <taxon>Cytophagia</taxon>
        <taxon>Cytophagales</taxon>
        <taxon>Cyclobacteriaceae</taxon>
        <taxon>Aquiflexum</taxon>
    </lineage>
</organism>
<dbReference type="InterPro" id="IPR030887">
    <property type="entry name" value="Beta-barrel_YaiO"/>
</dbReference>
<dbReference type="Proteomes" id="UP000192333">
    <property type="component" value="Chromosome I"/>
</dbReference>
<dbReference type="STRING" id="758820.SAMN00777080_2957"/>
<name>A0A1W2H5W1_9BACT</name>
<dbReference type="RefSeq" id="WP_084121126.1">
    <property type="nucleotide sequence ID" value="NZ_LT838813.1"/>
</dbReference>
<dbReference type="Pfam" id="PF19413">
    <property type="entry name" value="YaiO"/>
    <property type="match status" value="1"/>
</dbReference>
<keyword evidence="1" id="KW-0802">TPR repeat</keyword>
<feature type="domain" description="YaiO beta-barrel" evidence="2">
    <location>
        <begin position="184"/>
        <end position="354"/>
    </location>
</feature>
<dbReference type="InterPro" id="IPR019734">
    <property type="entry name" value="TPR_rpt"/>
</dbReference>
<gene>
    <name evidence="3" type="ORF">SAMN00777080_2957</name>
</gene>
<reference evidence="4" key="1">
    <citation type="submission" date="2017-04" db="EMBL/GenBank/DDBJ databases">
        <authorList>
            <person name="Varghese N."/>
            <person name="Submissions S."/>
        </authorList>
    </citation>
    <scope>NUCLEOTIDE SEQUENCE [LARGE SCALE GENOMIC DNA]</scope>
    <source>
        <strain evidence="4">DSM 16537</strain>
    </source>
</reference>
<protein>
    <submittedName>
        <fullName evidence="3">Outer membrane protein, YaiO family</fullName>
    </submittedName>
</protein>
<feature type="repeat" description="TPR" evidence="1">
    <location>
        <begin position="65"/>
        <end position="98"/>
    </location>
</feature>
<dbReference type="NCBIfam" id="TIGR04390">
    <property type="entry name" value="OMP_YaiO_dom"/>
    <property type="match status" value="1"/>
</dbReference>
<dbReference type="SUPFAM" id="SSF48452">
    <property type="entry name" value="TPR-like"/>
    <property type="match status" value="1"/>
</dbReference>
<dbReference type="Gene3D" id="1.25.40.10">
    <property type="entry name" value="Tetratricopeptide repeat domain"/>
    <property type="match status" value="1"/>
</dbReference>
<evidence type="ECO:0000313" key="3">
    <source>
        <dbReference type="EMBL" id="SMD44337.1"/>
    </source>
</evidence>
<dbReference type="PROSITE" id="PS50005">
    <property type="entry name" value="TPR"/>
    <property type="match status" value="1"/>
</dbReference>
<evidence type="ECO:0000313" key="4">
    <source>
        <dbReference type="Proteomes" id="UP000192333"/>
    </source>
</evidence>
<proteinExistence type="predicted"/>
<dbReference type="OrthoDB" id="742239at2"/>
<accession>A0A1W2H5W1</accession>
<evidence type="ECO:0000259" key="2">
    <source>
        <dbReference type="Pfam" id="PF19413"/>
    </source>
</evidence>
<dbReference type="InterPro" id="IPR011990">
    <property type="entry name" value="TPR-like_helical_dom_sf"/>
</dbReference>
<dbReference type="EMBL" id="LT838813">
    <property type="protein sequence ID" value="SMD44337.1"/>
    <property type="molecule type" value="Genomic_DNA"/>
</dbReference>
<dbReference type="Pfam" id="PF14559">
    <property type="entry name" value="TPR_19"/>
    <property type="match status" value="1"/>
</dbReference>
<evidence type="ECO:0000256" key="1">
    <source>
        <dbReference type="PROSITE-ProRule" id="PRU00339"/>
    </source>
</evidence>
<dbReference type="AlphaFoldDB" id="A0A1W2H5W1"/>
<keyword evidence="4" id="KW-1185">Reference proteome</keyword>
<sequence>MKPQIIFFSLFLLLMQVFNPISAIAQESFDPDELYFEARKLILDGRREEGREILRKVLSKYPEYADVLVLMGRSFSWDGQYDSAGRYYERALLASPEYEDVYVAFIDNLFWSGNYDKASEILEIGIEKIGPSSMALTYRKSRLLYYRESYKEALNIANEVFAKAPKTEGILGYIQTLRRLTRINAVGATYDYDSFAGSISPWNTYSVYGRTRTDFTGSLIARVTHSQRFDDSGTQFELDAFPSLGKNSYGYLNVGFSEAFFFPQFRFGTSVFWNLPKAYEIEAGYRYLQFSEVTHIITSSFGKYISNWWLNLRLNYIPGTEGSSSSGNLQVRYYFSGPEDFFSLQASTGVSPDEENRDFQSQLLNSYRLRVGYQHLWTSRWMGFGFVGYSRDEISKDNFRNNLNISLGTEFRF</sequence>